<protein>
    <submittedName>
        <fullName evidence="1">Uncharacterized protein</fullName>
    </submittedName>
</protein>
<name>A0A2G5DTD7_AQUCA</name>
<sequence>MDLDVSQIACKVVHQIQISALGRLLGMTTLVQRITPRCQKKEFFLDFLTLSFENSSVESHNLPLSHLQSIMQVENLDLADSKSDHFILWMRNKNLA</sequence>
<accession>A0A2G5DTD7</accession>
<reference evidence="1 2" key="1">
    <citation type="submission" date="2017-09" db="EMBL/GenBank/DDBJ databases">
        <title>WGS assembly of Aquilegia coerulea Goldsmith.</title>
        <authorList>
            <person name="Hodges S."/>
            <person name="Kramer E."/>
            <person name="Nordborg M."/>
            <person name="Tomkins J."/>
            <person name="Borevitz J."/>
            <person name="Derieg N."/>
            <person name="Yan J."/>
            <person name="Mihaltcheva S."/>
            <person name="Hayes R.D."/>
            <person name="Rokhsar D."/>
        </authorList>
    </citation>
    <scope>NUCLEOTIDE SEQUENCE [LARGE SCALE GENOMIC DNA]</scope>
    <source>
        <strain evidence="2">cv. Goldsmith</strain>
    </source>
</reference>
<dbReference type="InParanoid" id="A0A2G5DTD7"/>
<dbReference type="Proteomes" id="UP000230069">
    <property type="component" value="Unassembled WGS sequence"/>
</dbReference>
<organism evidence="1 2">
    <name type="scientific">Aquilegia coerulea</name>
    <name type="common">Rocky mountain columbine</name>
    <dbReference type="NCBI Taxonomy" id="218851"/>
    <lineage>
        <taxon>Eukaryota</taxon>
        <taxon>Viridiplantae</taxon>
        <taxon>Streptophyta</taxon>
        <taxon>Embryophyta</taxon>
        <taxon>Tracheophyta</taxon>
        <taxon>Spermatophyta</taxon>
        <taxon>Magnoliopsida</taxon>
        <taxon>Ranunculales</taxon>
        <taxon>Ranunculaceae</taxon>
        <taxon>Thalictroideae</taxon>
        <taxon>Aquilegia</taxon>
    </lineage>
</organism>
<evidence type="ECO:0000313" key="2">
    <source>
        <dbReference type="Proteomes" id="UP000230069"/>
    </source>
</evidence>
<keyword evidence="2" id="KW-1185">Reference proteome</keyword>
<evidence type="ECO:0000313" key="1">
    <source>
        <dbReference type="EMBL" id="PIA46769.1"/>
    </source>
</evidence>
<dbReference type="EMBL" id="KZ305032">
    <property type="protein sequence ID" value="PIA46769.1"/>
    <property type="molecule type" value="Genomic_DNA"/>
</dbReference>
<dbReference type="AlphaFoldDB" id="A0A2G5DTD7"/>
<gene>
    <name evidence="1" type="ORF">AQUCO_01500367v1</name>
</gene>
<proteinExistence type="predicted"/>